<dbReference type="Gene3D" id="1.20.58.670">
    <property type="entry name" value="Dsl1p vesicle tethering complex, Tip20p subunit, domain D"/>
    <property type="match status" value="1"/>
</dbReference>
<keyword evidence="4" id="KW-0175">Coiled coil</keyword>
<evidence type="ECO:0000256" key="2">
    <source>
        <dbReference type="ARBA" id="ARBA00022448"/>
    </source>
</evidence>
<sequence>MASGEEEGLAEGGGRLSNPAKDSDFIPQDQHELLITEIESSDGHLGTTLRNVYDGDDPDVFLERLDLRIKAHDKEIERMCNYHYQGFIESIRSLLQVRTDADNLKVEIKTTNEQLQKSGLSLMAKGQELVTYRKIERNIDSAIETLNLCLPVLETYGKLREQMKNKRYYPALKTLEQLEHTYLPRVSNYRFSKVMCDTIPHLRDNIKEASMSDLKDFLENIRKHSDRIGETAMKHAAEQAHMDPSLAMKKGKKRKAPRPPNPFTGKVEADEEEDKGKNPFNDEEPDPSEGLSAQDLVDFSPVYRCLHIYSVLGVRDTFESYYRKQRRKQARLALQPPQNMERARRLAQAQSSDTSPQETLEGYKTYFHEVIGFFVVEDHILNTTSGLVNRAYIDELWDMALSKAVAVLRTHIGFCTDPSLMLQIKNLLMLFCHTLRGYGFTVSQLYDLLLEIRDQYSEILMQKWVGVFNKIFDEDNYTPIMVETDDEYEVIISKFPFRDEQLEQECPPKWLPFSQFVPKVYRQVKEYIYACLKFSDDLHLSFTEKEAMICRCFNSLLCETLRDTLSALMVRPHIGLLELIQIAINMNYLEQSCTDLEEFISNVIGADQENVHMCKLQGTAMFKDARSEAEEQIYKQINKKIDEFFELAEYDWQISEATGVASDYISDMITFLQSTFESFTNLPEKVAQTACMSACKHISHGMQTFLTNNEVRCISMPALHQFNLDLVQCEQFASSEPVPGLNDGTLQLAFVDLRQLLDLFISWDWTNYIADFGKPYNKYLRVSPNTCIVLLEK</sequence>
<dbReference type="InterPro" id="IPR007225">
    <property type="entry name" value="EXOC6/Sec15"/>
</dbReference>
<dbReference type="FunFam" id="1.20.58.670:FF:000001">
    <property type="entry name" value="Exocyst complex component"/>
    <property type="match status" value="1"/>
</dbReference>
<dbReference type="InterPro" id="IPR046361">
    <property type="entry name" value="EXOC6/Sec15_C"/>
</dbReference>
<organism evidence="9 10">
    <name type="scientific">Ridgeia piscesae</name>
    <name type="common">Tubeworm</name>
    <dbReference type="NCBI Taxonomy" id="27915"/>
    <lineage>
        <taxon>Eukaryota</taxon>
        <taxon>Metazoa</taxon>
        <taxon>Spiralia</taxon>
        <taxon>Lophotrochozoa</taxon>
        <taxon>Annelida</taxon>
        <taxon>Polychaeta</taxon>
        <taxon>Sedentaria</taxon>
        <taxon>Canalipalpata</taxon>
        <taxon>Sabellida</taxon>
        <taxon>Siboglinidae</taxon>
        <taxon>Ridgeia</taxon>
    </lineage>
</organism>
<feature type="region of interest" description="Disordered" evidence="6">
    <location>
        <begin position="1"/>
        <end position="23"/>
    </location>
</feature>
<proteinExistence type="inferred from homology"/>
<dbReference type="PANTHER" id="PTHR12702:SF0">
    <property type="entry name" value="EXOCYST COMPLEX COMPONENT 6"/>
    <property type="match status" value="1"/>
</dbReference>
<feature type="region of interest" description="Disordered" evidence="6">
    <location>
        <begin position="329"/>
        <end position="358"/>
    </location>
</feature>
<keyword evidence="10" id="KW-1185">Reference proteome</keyword>
<evidence type="ECO:0000313" key="9">
    <source>
        <dbReference type="EMBL" id="KAK2173949.1"/>
    </source>
</evidence>
<evidence type="ECO:0000256" key="6">
    <source>
        <dbReference type="SAM" id="MobiDB-lite"/>
    </source>
</evidence>
<evidence type="ECO:0000256" key="5">
    <source>
        <dbReference type="PIRNR" id="PIRNR025007"/>
    </source>
</evidence>
<gene>
    <name evidence="9" type="ORF">NP493_839g01090</name>
</gene>
<dbReference type="InterPro" id="IPR042045">
    <property type="entry name" value="EXOC6/Sec15_C_dom1"/>
</dbReference>
<keyword evidence="2 5" id="KW-0813">Transport</keyword>
<evidence type="ECO:0000313" key="10">
    <source>
        <dbReference type="Proteomes" id="UP001209878"/>
    </source>
</evidence>
<dbReference type="InterPro" id="IPR042044">
    <property type="entry name" value="EXOC6PINT-1/Sec15/Tip20_C_dom2"/>
</dbReference>
<feature type="domain" description="Exocyst complex subunit EXOC6/Sec15 C-terminal" evidence="7">
    <location>
        <begin position="444"/>
        <end position="793"/>
    </location>
</feature>
<feature type="compositionally biased region" description="Polar residues" evidence="6">
    <location>
        <begin position="348"/>
        <end position="358"/>
    </location>
</feature>
<dbReference type="GO" id="GO:0016020">
    <property type="term" value="C:membrane"/>
    <property type="evidence" value="ECO:0007669"/>
    <property type="project" value="TreeGrafter"/>
</dbReference>
<name>A0AAD9NNU1_RIDPI</name>
<evidence type="ECO:0000259" key="8">
    <source>
        <dbReference type="Pfam" id="PF20651"/>
    </source>
</evidence>
<dbReference type="PIRSF" id="PIRSF025007">
    <property type="entry name" value="Sec15"/>
    <property type="match status" value="1"/>
</dbReference>
<dbReference type="EMBL" id="JAODUO010000841">
    <property type="protein sequence ID" value="KAK2173949.1"/>
    <property type="molecule type" value="Genomic_DNA"/>
</dbReference>
<dbReference type="Pfam" id="PF20651">
    <property type="entry name" value="EXOC6_Sec15_N"/>
    <property type="match status" value="1"/>
</dbReference>
<dbReference type="PANTHER" id="PTHR12702">
    <property type="entry name" value="SEC15"/>
    <property type="match status" value="1"/>
</dbReference>
<dbReference type="Pfam" id="PF04091">
    <property type="entry name" value="Sec15_C"/>
    <property type="match status" value="1"/>
</dbReference>
<dbReference type="Proteomes" id="UP001209878">
    <property type="component" value="Unassembled WGS sequence"/>
</dbReference>
<feature type="compositionally biased region" description="Basic and acidic residues" evidence="6">
    <location>
        <begin position="232"/>
        <end position="241"/>
    </location>
</feature>
<dbReference type="GO" id="GO:0006893">
    <property type="term" value="P:Golgi to plasma membrane transport"/>
    <property type="evidence" value="ECO:0007669"/>
    <property type="project" value="TreeGrafter"/>
</dbReference>
<evidence type="ECO:0000256" key="3">
    <source>
        <dbReference type="ARBA" id="ARBA00022483"/>
    </source>
</evidence>
<dbReference type="GO" id="GO:0000145">
    <property type="term" value="C:exocyst"/>
    <property type="evidence" value="ECO:0007669"/>
    <property type="project" value="UniProtKB-UniRule"/>
</dbReference>
<dbReference type="AlphaFoldDB" id="A0AAD9NNU1"/>
<dbReference type="InterPro" id="IPR048359">
    <property type="entry name" value="EXOC6_Sec15_N"/>
</dbReference>
<evidence type="ECO:0000256" key="4">
    <source>
        <dbReference type="ARBA" id="ARBA00023054"/>
    </source>
</evidence>
<protein>
    <recommendedName>
        <fullName evidence="5">Exocyst complex component</fullName>
    </recommendedName>
</protein>
<accession>A0AAD9NNU1</accession>
<comment type="caution">
    <text evidence="9">The sequence shown here is derived from an EMBL/GenBank/DDBJ whole genome shotgun (WGS) entry which is preliminary data.</text>
</comment>
<reference evidence="9" key="1">
    <citation type="journal article" date="2023" name="Mol. Biol. Evol.">
        <title>Third-Generation Sequencing Reveals the Adaptive Role of the Epigenome in Three Deep-Sea Polychaetes.</title>
        <authorList>
            <person name="Perez M."/>
            <person name="Aroh O."/>
            <person name="Sun Y."/>
            <person name="Lan Y."/>
            <person name="Juniper S.K."/>
            <person name="Young C.R."/>
            <person name="Angers B."/>
            <person name="Qian P.Y."/>
        </authorList>
    </citation>
    <scope>NUCLEOTIDE SEQUENCE</scope>
    <source>
        <strain evidence="9">R07B-5</strain>
    </source>
</reference>
<comment type="similarity">
    <text evidence="1 5">Belongs to the SEC15 family.</text>
</comment>
<dbReference type="Gene3D" id="1.10.357.30">
    <property type="entry name" value="Exocyst complex subunit Sec15 C-terminal domain, N-terminal subdomain"/>
    <property type="match status" value="1"/>
</dbReference>
<evidence type="ECO:0000259" key="7">
    <source>
        <dbReference type="Pfam" id="PF04091"/>
    </source>
</evidence>
<comment type="function">
    <text evidence="5">Component of the exocyst complex involved in the docking of exocytic vesicles with fusion sites on the plasma membrane.</text>
</comment>
<feature type="region of interest" description="Disordered" evidence="6">
    <location>
        <begin position="232"/>
        <end position="293"/>
    </location>
</feature>
<feature type="domain" description="Exocyst complex component EXOC6/Sec15 N-terminal" evidence="8">
    <location>
        <begin position="65"/>
        <end position="233"/>
    </location>
</feature>
<dbReference type="GO" id="GO:0090522">
    <property type="term" value="P:vesicle tethering involved in exocytosis"/>
    <property type="evidence" value="ECO:0007669"/>
    <property type="project" value="UniProtKB-UniRule"/>
</dbReference>
<keyword evidence="3 5" id="KW-0268">Exocytosis</keyword>
<dbReference type="GO" id="GO:0006886">
    <property type="term" value="P:intracellular protein transport"/>
    <property type="evidence" value="ECO:0007669"/>
    <property type="project" value="InterPro"/>
</dbReference>
<evidence type="ECO:0000256" key="1">
    <source>
        <dbReference type="ARBA" id="ARBA00007944"/>
    </source>
</evidence>